<proteinExistence type="predicted"/>
<dbReference type="RefSeq" id="WP_125478639.1">
    <property type="nucleotide sequence ID" value="NZ_RSFW01000006.1"/>
</dbReference>
<sequence length="122" mass="13920">MKKLTFILVMVVAFIVGCSSEPIEEVNVYKMKSFSETDMDILVKYTDSKVINAFIKAFNAAHKEPGVVNMADPDYKVELGDETYFLWLEDDHGTIMNMEDTNTIYTLSKRSAGILYKTIMEK</sequence>
<organism evidence="2 3">
    <name type="scientific">Mesobacillus subterraneus</name>
    <dbReference type="NCBI Taxonomy" id="285983"/>
    <lineage>
        <taxon>Bacteria</taxon>
        <taxon>Bacillati</taxon>
        <taxon>Bacillota</taxon>
        <taxon>Bacilli</taxon>
        <taxon>Bacillales</taxon>
        <taxon>Bacillaceae</taxon>
        <taxon>Mesobacillus</taxon>
    </lineage>
</organism>
<evidence type="ECO:0000313" key="2">
    <source>
        <dbReference type="EMBL" id="RSD28677.1"/>
    </source>
</evidence>
<evidence type="ECO:0000259" key="1">
    <source>
        <dbReference type="Pfam" id="PF26353"/>
    </source>
</evidence>
<comment type="caution">
    <text evidence="2">The sequence shown here is derived from an EMBL/GenBank/DDBJ whole genome shotgun (WGS) entry which is preliminary data.</text>
</comment>
<dbReference type="AlphaFoldDB" id="A0A3R9F2T6"/>
<gene>
    <name evidence="2" type="ORF">EJA10_03625</name>
</gene>
<dbReference type="EMBL" id="RSFW01000006">
    <property type="protein sequence ID" value="RSD28677.1"/>
    <property type="molecule type" value="Genomic_DNA"/>
</dbReference>
<dbReference type="Pfam" id="PF26353">
    <property type="entry name" value="YhfM"/>
    <property type="match status" value="1"/>
</dbReference>
<dbReference type="Proteomes" id="UP000279911">
    <property type="component" value="Unassembled WGS sequence"/>
</dbReference>
<feature type="domain" description="YhfM-like" evidence="1">
    <location>
        <begin position="35"/>
        <end position="119"/>
    </location>
</feature>
<accession>A0A3R9F2T6</accession>
<dbReference type="PROSITE" id="PS51257">
    <property type="entry name" value="PROKAR_LIPOPROTEIN"/>
    <property type="match status" value="1"/>
</dbReference>
<reference evidence="3" key="1">
    <citation type="submission" date="2018-12" db="EMBL/GenBank/DDBJ databases">
        <title>Bacillus chawlae sp. nov., Bacillus glennii sp. nov., and Bacillus saganii sp. nov. Isolated from the Vehicle Assembly Building at Kennedy Space Center where the Viking Spacecraft were Assembled.</title>
        <authorList>
            <person name="Seuylemezian A."/>
            <person name="Vaishampayan P."/>
        </authorList>
    </citation>
    <scope>NUCLEOTIDE SEQUENCE [LARGE SCALE GENOMIC DNA]</scope>
    <source>
        <strain evidence="3">DSM 13966</strain>
    </source>
</reference>
<protein>
    <recommendedName>
        <fullName evidence="1">YhfM-like domain-containing protein</fullName>
    </recommendedName>
</protein>
<dbReference type="OrthoDB" id="2738838at2"/>
<dbReference type="InterPro" id="IPR058780">
    <property type="entry name" value="YhfM-like_dom"/>
</dbReference>
<name>A0A3R9F2T6_9BACI</name>
<evidence type="ECO:0000313" key="3">
    <source>
        <dbReference type="Proteomes" id="UP000279911"/>
    </source>
</evidence>